<evidence type="ECO:0000313" key="1">
    <source>
        <dbReference type="EMBL" id="SDC99413.1"/>
    </source>
</evidence>
<dbReference type="Proteomes" id="UP000199034">
    <property type="component" value="Unassembled WGS sequence"/>
</dbReference>
<accession>A0A1G6R4R3</accession>
<proteinExistence type="predicted"/>
<protein>
    <recommendedName>
        <fullName evidence="3">PQQ-like domain-containing protein</fullName>
    </recommendedName>
</protein>
<dbReference type="EMBL" id="FMZM01000005">
    <property type="protein sequence ID" value="SDC99413.1"/>
    <property type="molecule type" value="Genomic_DNA"/>
</dbReference>
<name>A0A1G6R4R3_9ACTN</name>
<dbReference type="STRING" id="1045774.SAMN05421872_105145"/>
<dbReference type="AlphaFoldDB" id="A0A1G6R4R3"/>
<evidence type="ECO:0000313" key="2">
    <source>
        <dbReference type="Proteomes" id="UP000199034"/>
    </source>
</evidence>
<gene>
    <name evidence="1" type="ORF">SAMN05421872_105145</name>
</gene>
<dbReference type="SUPFAM" id="SSF69322">
    <property type="entry name" value="Tricorn protease domain 2"/>
    <property type="match status" value="1"/>
</dbReference>
<organism evidence="1 2">
    <name type="scientific">Nocardioides lianchengensis</name>
    <dbReference type="NCBI Taxonomy" id="1045774"/>
    <lineage>
        <taxon>Bacteria</taxon>
        <taxon>Bacillati</taxon>
        <taxon>Actinomycetota</taxon>
        <taxon>Actinomycetes</taxon>
        <taxon>Propionibacteriales</taxon>
        <taxon>Nocardioidaceae</taxon>
        <taxon>Nocardioides</taxon>
    </lineage>
</organism>
<dbReference type="RefSeq" id="WP_090854933.1">
    <property type="nucleotide sequence ID" value="NZ_FMZM01000005.1"/>
</dbReference>
<dbReference type="OrthoDB" id="3785300at2"/>
<keyword evidence="2" id="KW-1185">Reference proteome</keyword>
<reference evidence="1 2" key="1">
    <citation type="submission" date="2016-10" db="EMBL/GenBank/DDBJ databases">
        <authorList>
            <person name="de Groot N.N."/>
        </authorList>
    </citation>
    <scope>NUCLEOTIDE SEQUENCE [LARGE SCALE GENOMIC DNA]</scope>
    <source>
        <strain evidence="1 2">CGMCC 4.6858</strain>
    </source>
</reference>
<evidence type="ECO:0008006" key="3">
    <source>
        <dbReference type="Google" id="ProtNLM"/>
    </source>
</evidence>
<sequence length="366" mass="37906">MDQNLRTLLHEQATNPDFAPVDLDAITRTGDRRVRRRRGVTVLGGLVALAVVAVVALWVARPGDVGTIDPAGPYAEARVSWSEGSVIHYGDTVVDVGRPVEAFVHTDAGFVVVSGLGVWSVDGDRVTRVGTTVRKPGGVRLVADHDDGLAAWVEERDGGTTLAVLDQHTGETTRIGAGVLQPAAVDGGTAYWITESGAMAGDLATGETRVVPAADRGTVLAAEDGVLVSNPGDPTGPFVSRPGQDDVPLVPDAGAGVAALAPDADWVAIIGENRRPEVFDTRTGDRVPIDVDAELGSAYGWLDADTVLVVAGGEQPSDTLEVLACAVPSGTCEPVTQIGTVADLNSDRLLPWGMPAYETVDAGTGD</sequence>